<dbReference type="Pfam" id="PF01424">
    <property type="entry name" value="R3H"/>
    <property type="match status" value="1"/>
</dbReference>
<dbReference type="Pfam" id="PF01585">
    <property type="entry name" value="G-patch"/>
    <property type="match status" value="1"/>
</dbReference>
<gene>
    <name evidence="4" type="ORF">OKIOD_LOCUS5086</name>
</gene>
<dbReference type="InterPro" id="IPR001374">
    <property type="entry name" value="R3H_dom"/>
</dbReference>
<protein>
    <submittedName>
        <fullName evidence="4">Oidioi.mRNA.OKI2018_I69.XSR.g13528.t1.cds</fullName>
    </submittedName>
</protein>
<feature type="region of interest" description="Disordered" evidence="1">
    <location>
        <begin position="1"/>
        <end position="33"/>
    </location>
</feature>
<dbReference type="SMART" id="SM00393">
    <property type="entry name" value="R3H"/>
    <property type="match status" value="1"/>
</dbReference>
<evidence type="ECO:0000256" key="1">
    <source>
        <dbReference type="SAM" id="MobiDB-lite"/>
    </source>
</evidence>
<accession>A0ABN7S751</accession>
<evidence type="ECO:0000259" key="3">
    <source>
        <dbReference type="PROSITE" id="PS51061"/>
    </source>
</evidence>
<evidence type="ECO:0000259" key="2">
    <source>
        <dbReference type="PROSITE" id="PS50174"/>
    </source>
</evidence>
<dbReference type="SUPFAM" id="SSF82708">
    <property type="entry name" value="R3H domain"/>
    <property type="match status" value="1"/>
</dbReference>
<dbReference type="InterPro" id="IPR000467">
    <property type="entry name" value="G_patch_dom"/>
</dbReference>
<evidence type="ECO:0000313" key="5">
    <source>
        <dbReference type="Proteomes" id="UP001158576"/>
    </source>
</evidence>
<name>A0ABN7S751_OIKDI</name>
<dbReference type="PROSITE" id="PS50174">
    <property type="entry name" value="G_PATCH"/>
    <property type="match status" value="1"/>
</dbReference>
<dbReference type="Proteomes" id="UP001158576">
    <property type="component" value="Chromosome XSR"/>
</dbReference>
<dbReference type="InterPro" id="IPR036867">
    <property type="entry name" value="R3H_dom_sf"/>
</dbReference>
<organism evidence="4 5">
    <name type="scientific">Oikopleura dioica</name>
    <name type="common">Tunicate</name>
    <dbReference type="NCBI Taxonomy" id="34765"/>
    <lineage>
        <taxon>Eukaryota</taxon>
        <taxon>Metazoa</taxon>
        <taxon>Chordata</taxon>
        <taxon>Tunicata</taxon>
        <taxon>Appendicularia</taxon>
        <taxon>Copelata</taxon>
        <taxon>Oikopleuridae</taxon>
        <taxon>Oikopleura</taxon>
    </lineage>
</organism>
<reference evidence="4 5" key="1">
    <citation type="submission" date="2021-04" db="EMBL/GenBank/DDBJ databases">
        <authorList>
            <person name="Bliznina A."/>
        </authorList>
    </citation>
    <scope>NUCLEOTIDE SEQUENCE [LARGE SCALE GENOMIC DNA]</scope>
</reference>
<feature type="domain" description="G-patch" evidence="2">
    <location>
        <begin position="661"/>
        <end position="709"/>
    </location>
</feature>
<feature type="domain" description="R3H" evidence="3">
    <location>
        <begin position="713"/>
        <end position="777"/>
    </location>
</feature>
<dbReference type="EMBL" id="OU015569">
    <property type="protein sequence ID" value="CAG5094406.1"/>
    <property type="molecule type" value="Genomic_DNA"/>
</dbReference>
<dbReference type="Pfam" id="PF00035">
    <property type="entry name" value="dsrm"/>
    <property type="match status" value="1"/>
</dbReference>
<proteinExistence type="predicted"/>
<sequence length="797" mass="90040">MEQDIKQENRGNSGANLKRLGESNQNEESPKKKKLELSNLIVYANDEHRSLTIQKTKDLNPEFEMDFFETTSTKIKNKYGNFEKLFEFKIDGVVIGTGRGFGKKAAKQECIQDAERNLRKIGKVVPFNTKPSVHNKKSAFARRKMAIPLPLSSVVEVKEEEVKKENSESEAFIGLDLEDLAGLEFSHIQDAPISTSLSNFAQQNGLEFRTEVYEVKKEGSKMPDWGARVLLNGTEISAAVSSGKKAAKSACWTSAFSVLRQRCDYVERKGKRDGYEIVSKEFKSQAEPEVPIDEAGEHEVKDTSLEYQILDALEASPEKPKPQKPELKLEDKVIFYSAGLLDKDSERQTLPNEIRRPEYLQFTNAKTEAAPENNFVPLREHKDAIMRIKRRLKDFKAGSPYCVDQAARRAGIDIAKDMYTCGGNILAIREYLNSTRPRLYQATEDLFITKKSQYCVLSIRGVECAYGFGKFAKRVAFDNLEYFLRENSENRIHVVSALRHNGVRTEPQLTLALTPGDRQVGYILPANDAGRIVTPDQARFADLQAQQSKLKEKHEDVKPEIKLEDITLFMLEGMDCPLTIISRTANLNKFSMKWTEDETKNEKQGGGTWQMLQRCRVLEERKKEYAHENALGIEEVQNGMIDKAQPHLVRMAKAREKQANKNNKGLMLMRLMGWSGGGLGAAEDGIEQPIDHNAARYGRETTGLGVDEDGRCQVTVEQADVLISRYATSQITEDLSFSKGLRKEERKAIHMAVSRYGLRSRSYGKGADRYLVVSRTAQQKLVMLQQGCMLSQASLKQ</sequence>
<dbReference type="PROSITE" id="PS51061">
    <property type="entry name" value="R3H"/>
    <property type="match status" value="1"/>
</dbReference>
<keyword evidence="5" id="KW-1185">Reference proteome</keyword>
<evidence type="ECO:0000313" key="4">
    <source>
        <dbReference type="EMBL" id="CAG5094406.1"/>
    </source>
</evidence>
<dbReference type="InterPro" id="IPR014720">
    <property type="entry name" value="dsRBD_dom"/>
</dbReference>
<dbReference type="Gene3D" id="3.30.1370.50">
    <property type="entry name" value="R3H-like domain"/>
    <property type="match status" value="1"/>
</dbReference>